<proteinExistence type="predicted"/>
<dbReference type="GO" id="GO:0005881">
    <property type="term" value="C:cytoplasmic microtubule"/>
    <property type="evidence" value="ECO:0007669"/>
    <property type="project" value="TreeGrafter"/>
</dbReference>
<dbReference type="GO" id="GO:0031122">
    <property type="term" value="P:cytoplasmic microtubule organization"/>
    <property type="evidence" value="ECO:0007669"/>
    <property type="project" value="TreeGrafter"/>
</dbReference>
<dbReference type="GO" id="GO:0032467">
    <property type="term" value="P:positive regulation of cytokinesis"/>
    <property type="evidence" value="ECO:0007669"/>
    <property type="project" value="TreeGrafter"/>
</dbReference>
<evidence type="ECO:0000256" key="1">
    <source>
        <dbReference type="SAM" id="MobiDB-lite"/>
    </source>
</evidence>
<feature type="compositionally biased region" description="Acidic residues" evidence="1">
    <location>
        <begin position="383"/>
        <end position="392"/>
    </location>
</feature>
<dbReference type="Proteomes" id="UP000722791">
    <property type="component" value="Unassembled WGS sequence"/>
</dbReference>
<dbReference type="GO" id="GO:0008017">
    <property type="term" value="F:microtubule binding"/>
    <property type="evidence" value="ECO:0007669"/>
    <property type="project" value="InterPro"/>
</dbReference>
<organism evidence="2 3">
    <name type="scientific">Volvox reticuliferus</name>
    <dbReference type="NCBI Taxonomy" id="1737510"/>
    <lineage>
        <taxon>Eukaryota</taxon>
        <taxon>Viridiplantae</taxon>
        <taxon>Chlorophyta</taxon>
        <taxon>core chlorophytes</taxon>
        <taxon>Chlorophyceae</taxon>
        <taxon>CS clade</taxon>
        <taxon>Chlamydomonadales</taxon>
        <taxon>Volvocaceae</taxon>
        <taxon>Volvox</taxon>
    </lineage>
</organism>
<dbReference type="GO" id="GO:0051256">
    <property type="term" value="P:mitotic spindle midzone assembly"/>
    <property type="evidence" value="ECO:0007669"/>
    <property type="project" value="TreeGrafter"/>
</dbReference>
<feature type="compositionally biased region" description="Low complexity" evidence="1">
    <location>
        <begin position="507"/>
        <end position="527"/>
    </location>
</feature>
<dbReference type="GO" id="GO:1990023">
    <property type="term" value="C:mitotic spindle midzone"/>
    <property type="evidence" value="ECO:0007669"/>
    <property type="project" value="TreeGrafter"/>
</dbReference>
<dbReference type="AlphaFoldDB" id="A0A8J4LK46"/>
<sequence>MTDYFNFEVFVHALEFADPAFVEATFGLPDSTQFPVIPYAVAFSFLDYPLILVYAKHGALGTSTFSETFPTYYDFISFDSGKSCMLQADAEEMQFLIDQTPLYVSLFHVKTLPKPTMLAAGHTPLLISQAPAAASRTAWGETPAVANTSTALENASIRQITLSSPAGVEVGTLHMSCRLTRYGPRVPPLSTLTILPPSASTTAVKTNSPHTKATAVSMVGHNTSLQPGLGGSSLPTGAIKEDGMTGVNDATATLSDLQQHRRMLIARATQPPQPPALFFANDPLMAQQPQAFLQQAQAQMARHGGGFSRGGDTAAAPSVTAMAVPPHHLQSRGGQQKQKQKQQPVDLTAGERGRPPAWEVMARQAHYDSRQIEEGYELCGESTGEEEEEENWKEEALGAEGRRRLTGKVLGVHGQQSPRRRRRWDDDGARPGQAILESLYDRRGTTRTADQGDLVTLADEVYRETYRRLRSQREKLASSSGDGGGRGGSMQPSLKRPATAPSPGELKSPAATATASRPPEAAAKARPVSMKSPSQPTLASKMTFKETAAVQLPRRPRAAWAAPPDRPRSQSRARGPISSGRGGPTGTSNTLHRSPSPQRHKEATRSAGGGGGGGSPGRRITPYLSRRRPSWAVAAGPTMAATRPPSTLRQASPQRRRTASPSKPGQEQSKTKKQKHTTETVGRRPPHQQQQQQLAYSGRKPSPHKRKGSSPLRTRRAVSQVDAGTSMEEEHGTLAAAAAAAAADFSPHDESFRRRSTTAGGDGDGNAVSSTLITGGVAMSDTGVPAESDSGLAGGSGGAGRLRQLLLPPRKREAG</sequence>
<feature type="compositionally biased region" description="Basic and acidic residues" evidence="1">
    <location>
        <begin position="460"/>
        <end position="476"/>
    </location>
</feature>
<name>A0A8J4LK46_9CHLO</name>
<feature type="compositionally biased region" description="Gly residues" evidence="1">
    <location>
        <begin position="607"/>
        <end position="616"/>
    </location>
</feature>
<dbReference type="InterPro" id="IPR039302">
    <property type="entry name" value="MAP10"/>
</dbReference>
<feature type="non-terminal residue" evidence="2">
    <location>
        <position position="1"/>
    </location>
</feature>
<feature type="region of interest" description="Disordered" evidence="1">
    <location>
        <begin position="327"/>
        <end position="355"/>
    </location>
</feature>
<feature type="compositionally biased region" description="Polar residues" evidence="1">
    <location>
        <begin position="531"/>
        <end position="540"/>
    </location>
</feature>
<comment type="caution">
    <text evidence="2">The sequence shown here is derived from an EMBL/GenBank/DDBJ whole genome shotgun (WGS) entry which is preliminary data.</text>
</comment>
<dbReference type="PANTHER" id="PTHR21831">
    <property type="entry name" value="MICROTUBULE-ASSOCIATED PROTEIN 10"/>
    <property type="match status" value="1"/>
</dbReference>
<protein>
    <submittedName>
        <fullName evidence="2">Uncharacterized protein</fullName>
    </submittedName>
</protein>
<dbReference type="GO" id="GO:0030496">
    <property type="term" value="C:midbody"/>
    <property type="evidence" value="ECO:0007669"/>
    <property type="project" value="TreeGrafter"/>
</dbReference>
<accession>A0A8J4LK46</accession>
<feature type="compositionally biased region" description="Polar residues" evidence="1">
    <location>
        <begin position="586"/>
        <end position="597"/>
    </location>
</feature>
<feature type="compositionally biased region" description="Polar residues" evidence="1">
    <location>
        <begin position="644"/>
        <end position="668"/>
    </location>
</feature>
<reference evidence="2" key="1">
    <citation type="journal article" date="2021" name="Proc. Natl. Acad. Sci. U.S.A.">
        <title>Three genomes in the algal genus Volvox reveal the fate of a haploid sex-determining region after a transition to homothallism.</title>
        <authorList>
            <person name="Yamamoto K."/>
            <person name="Hamaji T."/>
            <person name="Kawai-Toyooka H."/>
            <person name="Matsuzaki R."/>
            <person name="Takahashi F."/>
            <person name="Nishimura Y."/>
            <person name="Kawachi M."/>
            <person name="Noguchi H."/>
            <person name="Minakuchi Y."/>
            <person name="Umen J.G."/>
            <person name="Toyoda A."/>
            <person name="Nozaki H."/>
        </authorList>
    </citation>
    <scope>NUCLEOTIDE SEQUENCE</scope>
    <source>
        <strain evidence="2">NIES-3785</strain>
    </source>
</reference>
<feature type="compositionally biased region" description="Basic residues" evidence="1">
    <location>
        <begin position="701"/>
        <end position="716"/>
    </location>
</feature>
<evidence type="ECO:0000313" key="3">
    <source>
        <dbReference type="Proteomes" id="UP000722791"/>
    </source>
</evidence>
<feature type="region of interest" description="Disordered" evidence="1">
    <location>
        <begin position="381"/>
        <end position="400"/>
    </location>
</feature>
<gene>
    <name evidence="2" type="ORF">Vretimale_5531</name>
</gene>
<dbReference type="PANTHER" id="PTHR21831:SF2">
    <property type="entry name" value="MICROTUBULE-ASSOCIATED PROTEIN 10"/>
    <property type="match status" value="1"/>
</dbReference>
<dbReference type="GO" id="GO:0097431">
    <property type="term" value="C:mitotic spindle pole"/>
    <property type="evidence" value="ECO:0007669"/>
    <property type="project" value="TreeGrafter"/>
</dbReference>
<evidence type="ECO:0000313" key="2">
    <source>
        <dbReference type="EMBL" id="GIM00536.1"/>
    </source>
</evidence>
<dbReference type="Pfam" id="PF14924">
    <property type="entry name" value="MAP10_N"/>
    <property type="match status" value="1"/>
</dbReference>
<feature type="region of interest" description="Disordered" evidence="1">
    <location>
        <begin position="436"/>
        <end position="815"/>
    </location>
</feature>
<dbReference type="EMBL" id="BNCQ01000008">
    <property type="protein sequence ID" value="GIM00536.1"/>
    <property type="molecule type" value="Genomic_DNA"/>
</dbReference>